<evidence type="ECO:0000256" key="2">
    <source>
        <dbReference type="PROSITE-ProRule" id="PRU00335"/>
    </source>
</evidence>
<feature type="domain" description="HTH tetR-type" evidence="3">
    <location>
        <begin position="6"/>
        <end position="66"/>
    </location>
</feature>
<keyword evidence="1 2" id="KW-0238">DNA-binding</keyword>
<sequence>MARKKTILKSQILETAYQVVKTEGFEGFTARNIAKKMDCSTQPIYLEFKNMDDLKHELVVKIKNYIDETIYTKERTEDPLLNMCLNYVYFAKEEPVFFKALFFESQLDTDQMHDISLDKMMEVFKQNEGTKDLSKAEKKKLFKNIWITVHGTAVLVAQGFLKFHEKDVTDYINQVLVQHVPSYKA</sequence>
<gene>
    <name evidence="4" type="ORF">SAMN04487752_0963</name>
</gene>
<proteinExistence type="predicted"/>
<dbReference type="Proteomes" id="UP000199481">
    <property type="component" value="Unassembled WGS sequence"/>
</dbReference>
<dbReference type="SUPFAM" id="SSF48498">
    <property type="entry name" value="Tetracyclin repressor-like, C-terminal domain"/>
    <property type="match status" value="1"/>
</dbReference>
<accession>A0A1H0YHU6</accession>
<evidence type="ECO:0000313" key="4">
    <source>
        <dbReference type="EMBL" id="SDQ14804.1"/>
    </source>
</evidence>
<name>A0A1H0YHU6_9LACT</name>
<dbReference type="OrthoDB" id="66596at2"/>
<evidence type="ECO:0000259" key="3">
    <source>
        <dbReference type="PROSITE" id="PS50977"/>
    </source>
</evidence>
<dbReference type="Pfam" id="PF00440">
    <property type="entry name" value="TetR_N"/>
    <property type="match status" value="1"/>
</dbReference>
<dbReference type="InterPro" id="IPR036271">
    <property type="entry name" value="Tet_transcr_reg_TetR-rel_C_sf"/>
</dbReference>
<evidence type="ECO:0000256" key="1">
    <source>
        <dbReference type="ARBA" id="ARBA00023125"/>
    </source>
</evidence>
<dbReference type="InterPro" id="IPR009057">
    <property type="entry name" value="Homeodomain-like_sf"/>
</dbReference>
<dbReference type="Gene3D" id="1.10.357.10">
    <property type="entry name" value="Tetracycline Repressor, domain 2"/>
    <property type="match status" value="1"/>
</dbReference>
<protein>
    <submittedName>
        <fullName evidence="4">Regulatory protein, tetR family</fullName>
    </submittedName>
</protein>
<keyword evidence="5" id="KW-1185">Reference proteome</keyword>
<dbReference type="AlphaFoldDB" id="A0A1H0YHU6"/>
<dbReference type="RefSeq" id="WP_089975689.1">
    <property type="nucleotide sequence ID" value="NZ_CP084916.1"/>
</dbReference>
<organism evidence="4 5">
    <name type="scientific">Carnobacterium viridans</name>
    <dbReference type="NCBI Taxonomy" id="174587"/>
    <lineage>
        <taxon>Bacteria</taxon>
        <taxon>Bacillati</taxon>
        <taxon>Bacillota</taxon>
        <taxon>Bacilli</taxon>
        <taxon>Lactobacillales</taxon>
        <taxon>Carnobacteriaceae</taxon>
        <taxon>Carnobacterium</taxon>
    </lineage>
</organism>
<reference evidence="5" key="1">
    <citation type="submission" date="2016-10" db="EMBL/GenBank/DDBJ databases">
        <authorList>
            <person name="Varghese N."/>
            <person name="Submissions S."/>
        </authorList>
    </citation>
    <scope>NUCLEOTIDE SEQUENCE [LARGE SCALE GENOMIC DNA]</scope>
    <source>
        <strain evidence="5">MPL-11</strain>
    </source>
</reference>
<dbReference type="PROSITE" id="PS50977">
    <property type="entry name" value="HTH_TETR_2"/>
    <property type="match status" value="1"/>
</dbReference>
<dbReference type="SUPFAM" id="SSF46689">
    <property type="entry name" value="Homeodomain-like"/>
    <property type="match status" value="1"/>
</dbReference>
<evidence type="ECO:0000313" key="5">
    <source>
        <dbReference type="Proteomes" id="UP000199481"/>
    </source>
</evidence>
<feature type="DNA-binding region" description="H-T-H motif" evidence="2">
    <location>
        <begin position="29"/>
        <end position="48"/>
    </location>
</feature>
<dbReference type="GO" id="GO:0003677">
    <property type="term" value="F:DNA binding"/>
    <property type="evidence" value="ECO:0007669"/>
    <property type="project" value="UniProtKB-UniRule"/>
</dbReference>
<dbReference type="InterPro" id="IPR001647">
    <property type="entry name" value="HTH_TetR"/>
</dbReference>
<dbReference type="EMBL" id="FNJW01000008">
    <property type="protein sequence ID" value="SDQ14804.1"/>
    <property type="molecule type" value="Genomic_DNA"/>
</dbReference>